<evidence type="ECO:0000313" key="3">
    <source>
        <dbReference type="Proteomes" id="UP000236990"/>
    </source>
</evidence>
<feature type="transmembrane region" description="Helical" evidence="1">
    <location>
        <begin position="12"/>
        <end position="31"/>
    </location>
</feature>
<evidence type="ECO:0008006" key="4">
    <source>
        <dbReference type="Google" id="ProtNLM"/>
    </source>
</evidence>
<dbReference type="InterPro" id="IPR026046">
    <property type="entry name" value="UBIAD1"/>
</dbReference>
<evidence type="ECO:0000313" key="2">
    <source>
        <dbReference type="EMBL" id="POD85934.1"/>
    </source>
</evidence>
<protein>
    <recommendedName>
        <fullName evidence="4">1,4-dihydroxy-2-naphthoate octaprenyltransferase</fullName>
    </recommendedName>
</protein>
<dbReference type="Proteomes" id="UP000236990">
    <property type="component" value="Unassembled WGS sequence"/>
</dbReference>
<sequence>MKPKVFLEFVEIKSLIASVLPFVLGSMYAYYNYHQLHLGYLLLFFIASSLFHMATNANDNYQDFLHAPRNDDNQEFLQETNVVGVNQISIGQARTITFGLAGISLIIGLWLVHKPGCRCCGWGYIHMRSVTFTLAVRSQFHKARLANFSRALRWAL</sequence>
<gene>
    <name evidence="2" type="ORF">S101258_01191</name>
</gene>
<dbReference type="EMBL" id="NKCZ01000089">
    <property type="protein sequence ID" value="POD85934.1"/>
    <property type="molecule type" value="Genomic_DNA"/>
</dbReference>
<keyword evidence="1" id="KW-1133">Transmembrane helix</keyword>
<dbReference type="GO" id="GO:0004659">
    <property type="term" value="F:prenyltransferase activity"/>
    <property type="evidence" value="ECO:0007669"/>
    <property type="project" value="InterPro"/>
</dbReference>
<accession>A0A2S3U7Q1</accession>
<keyword evidence="1" id="KW-0472">Membrane</keyword>
<comment type="caution">
    <text evidence="2">The sequence shown here is derived from an EMBL/GenBank/DDBJ whole genome shotgun (WGS) entry which is preliminary data.</text>
</comment>
<dbReference type="Gene3D" id="1.10.357.140">
    <property type="entry name" value="UbiA prenyltransferase"/>
    <property type="match status" value="1"/>
</dbReference>
<feature type="transmembrane region" description="Helical" evidence="1">
    <location>
        <begin position="37"/>
        <end position="55"/>
    </location>
</feature>
<dbReference type="InterPro" id="IPR044878">
    <property type="entry name" value="UbiA_sf"/>
</dbReference>
<dbReference type="CDD" id="cd13962">
    <property type="entry name" value="PT_UbiA_UBIAD1"/>
    <property type="match status" value="1"/>
</dbReference>
<evidence type="ECO:0000256" key="1">
    <source>
        <dbReference type="SAM" id="Phobius"/>
    </source>
</evidence>
<feature type="transmembrane region" description="Helical" evidence="1">
    <location>
        <begin position="95"/>
        <end position="112"/>
    </location>
</feature>
<organism evidence="2 3">
    <name type="scientific">Lactiplantibacillus plantarum subsp. plantarum</name>
    <dbReference type="NCBI Taxonomy" id="337330"/>
    <lineage>
        <taxon>Bacteria</taxon>
        <taxon>Bacillati</taxon>
        <taxon>Bacillota</taxon>
        <taxon>Bacilli</taxon>
        <taxon>Lactobacillales</taxon>
        <taxon>Lactobacillaceae</taxon>
        <taxon>Lactiplantibacillus</taxon>
    </lineage>
</organism>
<keyword evidence="1" id="KW-0812">Transmembrane</keyword>
<dbReference type="AlphaFoldDB" id="A0A2S3U7Q1"/>
<proteinExistence type="predicted"/>
<name>A0A2S3U7Q1_LACPN</name>
<reference evidence="2 3" key="1">
    <citation type="submission" date="2017-06" db="EMBL/GenBank/DDBJ databases">
        <title>Genome sequence of Lactobacillus plantarum subsp. plantarum strain SRCM101258.</title>
        <authorList>
            <person name="Cho S.H."/>
        </authorList>
    </citation>
    <scope>NUCLEOTIDE SEQUENCE [LARGE SCALE GENOMIC DNA]</scope>
    <source>
        <strain evidence="2 3">SRCM101258</strain>
    </source>
</reference>